<dbReference type="PANTHER" id="PTHR12197:SF251">
    <property type="entry name" value="EG:BACR7C10.4 PROTEIN"/>
    <property type="match status" value="1"/>
</dbReference>
<feature type="region of interest" description="Disordered" evidence="1">
    <location>
        <begin position="18"/>
        <end position="56"/>
    </location>
</feature>
<comment type="caution">
    <text evidence="3">The sequence shown here is derived from an EMBL/GenBank/DDBJ whole genome shotgun (WGS) entry which is preliminary data.</text>
</comment>
<dbReference type="PANTHER" id="PTHR12197">
    <property type="entry name" value="HISTONE-LYSINE N-METHYLTRANSFERASE SMYD"/>
    <property type="match status" value="1"/>
</dbReference>
<dbReference type="Gene3D" id="2.170.270.10">
    <property type="entry name" value="SET domain"/>
    <property type="match status" value="1"/>
</dbReference>
<protein>
    <recommendedName>
        <fullName evidence="2">SET domain-containing protein</fullName>
    </recommendedName>
</protein>
<dbReference type="AlphaFoldDB" id="A0ABD3RPP0"/>
<evidence type="ECO:0000259" key="2">
    <source>
        <dbReference type="PROSITE" id="PS50280"/>
    </source>
</evidence>
<feature type="domain" description="SET" evidence="2">
    <location>
        <begin position="25"/>
        <end position="179"/>
    </location>
</feature>
<reference evidence="3 4" key="1">
    <citation type="submission" date="2024-10" db="EMBL/GenBank/DDBJ databases">
        <title>Updated reference genomes for cyclostephanoid diatoms.</title>
        <authorList>
            <person name="Roberts W.R."/>
            <person name="Alverson A.J."/>
        </authorList>
    </citation>
    <scope>NUCLEOTIDE SEQUENCE [LARGE SCALE GENOMIC DNA]</scope>
    <source>
        <strain evidence="3 4">AJA228-03</strain>
    </source>
</reference>
<dbReference type="InterPro" id="IPR050869">
    <property type="entry name" value="H3K4_H4K5_MeTrfase"/>
</dbReference>
<gene>
    <name evidence="3" type="ORF">ACHAXA_005796</name>
</gene>
<dbReference type="InterPro" id="IPR046341">
    <property type="entry name" value="SET_dom_sf"/>
</dbReference>
<dbReference type="InterPro" id="IPR001214">
    <property type="entry name" value="SET_dom"/>
</dbReference>
<name>A0ABD3RPP0_9STRA</name>
<accession>A0ABD3RPP0</accession>
<evidence type="ECO:0000313" key="4">
    <source>
        <dbReference type="Proteomes" id="UP001530377"/>
    </source>
</evidence>
<organism evidence="3 4">
    <name type="scientific">Cyclostephanos tholiformis</name>
    <dbReference type="NCBI Taxonomy" id="382380"/>
    <lineage>
        <taxon>Eukaryota</taxon>
        <taxon>Sar</taxon>
        <taxon>Stramenopiles</taxon>
        <taxon>Ochrophyta</taxon>
        <taxon>Bacillariophyta</taxon>
        <taxon>Coscinodiscophyceae</taxon>
        <taxon>Thalassiosirophycidae</taxon>
        <taxon>Stephanodiscales</taxon>
        <taxon>Stephanodiscaceae</taxon>
        <taxon>Cyclostephanos</taxon>
    </lineage>
</organism>
<dbReference type="EMBL" id="JALLPB020000395">
    <property type="protein sequence ID" value="KAL3809580.1"/>
    <property type="molecule type" value="Genomic_DNA"/>
</dbReference>
<dbReference type="Proteomes" id="UP001530377">
    <property type="component" value="Unassembled WGS sequence"/>
</dbReference>
<evidence type="ECO:0000313" key="3">
    <source>
        <dbReference type="EMBL" id="KAL3809580.1"/>
    </source>
</evidence>
<keyword evidence="4" id="KW-1185">Reference proteome</keyword>
<dbReference type="SUPFAM" id="SSF82199">
    <property type="entry name" value="SET domain"/>
    <property type="match status" value="1"/>
</dbReference>
<dbReference type="Pfam" id="PF00856">
    <property type="entry name" value="SET"/>
    <property type="match status" value="1"/>
</dbReference>
<evidence type="ECO:0000256" key="1">
    <source>
        <dbReference type="SAM" id="MobiDB-lite"/>
    </source>
</evidence>
<dbReference type="CDD" id="cd20071">
    <property type="entry name" value="SET_SMYD"/>
    <property type="match status" value="1"/>
</dbReference>
<dbReference type="PROSITE" id="PS50280">
    <property type="entry name" value="SET"/>
    <property type="match status" value="1"/>
</dbReference>
<proteinExistence type="predicted"/>
<sequence length="519" mass="57124">MILALAGYASRPPSGDAMGKLLELHHPSSDDDDDCDGGGGKGVAAATSYNPDDEGTKNAMELAEMAIRCGRKMAASGSALHSLLRRNDGGEYDDDDDDDDDERRQRRRLVVRFLLVYSCNAFEGGRIYLTLSRANHSCDPNAVVVVGGGGGVGDDDNDVSALRAACDIAPGDEITVSYLGRYLYAGYAIRRRLLLANKHFVCRCDRCSSDDVDDDDGVGGDIASRVPCPICHPRTGRCLDVDVMFDDDDDDDHLVVRYAVPRNGSTPEERSVYCPTCRITTSVDGGGSTRKRREGAAVKYMCLAEDKVFDRLHGNVRTKRITGNDVDDDAEAEHDIDRQFLQMATSVCGSMHWTTHFLNLSLIEDALASFHSALLTMDPDRNDASEELLAEIAEAADGIERAFKFASSLKLRADPAHWLFDYVVGLARALVGLGDVKSQKYGSRWIGRVERYAERFENDGMKKVVIALRDAWKRETDNSDAHIPPRIVDEFESKVPTKGNDVEVEDEDAKVDIKRRKIG</sequence>